<dbReference type="InterPro" id="IPR017941">
    <property type="entry name" value="Rieske_2Fe-2S"/>
</dbReference>
<keyword evidence="1" id="KW-0001">2Fe-2S</keyword>
<dbReference type="Proteomes" id="UP000554054">
    <property type="component" value="Unassembled WGS sequence"/>
</dbReference>
<sequence length="106" mass="11735">MSDAGQDFRTVGQSAELPNEWVNPYYLDDLRHRVSVARVGDRLFAFDDLYGDMPLSAGLLDGNVIMSQGDGSMFDLTDGHVVRGPANEPLRTYPVREVGGHIQVRI</sequence>
<keyword evidence="2" id="KW-0479">Metal-binding</keyword>
<dbReference type="InterPro" id="IPR036922">
    <property type="entry name" value="Rieske_2Fe-2S_sf"/>
</dbReference>
<dbReference type="PROSITE" id="PS51296">
    <property type="entry name" value="RIESKE"/>
    <property type="match status" value="1"/>
</dbReference>
<keyword evidence="7" id="KW-1185">Reference proteome</keyword>
<evidence type="ECO:0000313" key="7">
    <source>
        <dbReference type="Proteomes" id="UP000554054"/>
    </source>
</evidence>
<comment type="caution">
    <text evidence="6">The sequence shown here is derived from an EMBL/GenBank/DDBJ whole genome shotgun (WGS) entry which is preliminary data.</text>
</comment>
<gene>
    <name evidence="6" type="ORF">BJY20_000872</name>
</gene>
<dbReference type="EMBL" id="JACCAE010000001">
    <property type="protein sequence ID" value="NYF97480.1"/>
    <property type="molecule type" value="Genomic_DNA"/>
</dbReference>
<name>A0A852VPT9_9MICO</name>
<protein>
    <submittedName>
        <fullName evidence="6">Nitrite reductase/ring-hydroxylating ferredoxin subunit</fullName>
    </submittedName>
</protein>
<dbReference type="GO" id="GO:0016705">
    <property type="term" value="F:oxidoreductase activity, acting on paired donors, with incorporation or reduction of molecular oxygen"/>
    <property type="evidence" value="ECO:0007669"/>
    <property type="project" value="UniProtKB-ARBA"/>
</dbReference>
<dbReference type="SUPFAM" id="SSF50022">
    <property type="entry name" value="ISP domain"/>
    <property type="match status" value="1"/>
</dbReference>
<accession>A0A852VPT9</accession>
<evidence type="ECO:0000313" key="6">
    <source>
        <dbReference type="EMBL" id="NYF97480.1"/>
    </source>
</evidence>
<proteinExistence type="predicted"/>
<evidence type="ECO:0000256" key="1">
    <source>
        <dbReference type="ARBA" id="ARBA00022714"/>
    </source>
</evidence>
<evidence type="ECO:0000256" key="3">
    <source>
        <dbReference type="ARBA" id="ARBA00023004"/>
    </source>
</evidence>
<keyword evidence="3" id="KW-0408">Iron</keyword>
<dbReference type="GO" id="GO:0046872">
    <property type="term" value="F:metal ion binding"/>
    <property type="evidence" value="ECO:0007669"/>
    <property type="project" value="UniProtKB-KW"/>
</dbReference>
<dbReference type="Gene3D" id="2.102.10.10">
    <property type="entry name" value="Rieske [2Fe-2S] iron-sulphur domain"/>
    <property type="match status" value="1"/>
</dbReference>
<dbReference type="RefSeq" id="WP_185990412.1">
    <property type="nucleotide sequence ID" value="NZ_JACCAE010000001.1"/>
</dbReference>
<organism evidence="6 7">
    <name type="scientific">Janibacter cremeus</name>
    <dbReference type="NCBI Taxonomy" id="1285192"/>
    <lineage>
        <taxon>Bacteria</taxon>
        <taxon>Bacillati</taxon>
        <taxon>Actinomycetota</taxon>
        <taxon>Actinomycetes</taxon>
        <taxon>Micrococcales</taxon>
        <taxon>Intrasporangiaceae</taxon>
        <taxon>Janibacter</taxon>
    </lineage>
</organism>
<dbReference type="GO" id="GO:0051537">
    <property type="term" value="F:2 iron, 2 sulfur cluster binding"/>
    <property type="evidence" value="ECO:0007669"/>
    <property type="project" value="UniProtKB-KW"/>
</dbReference>
<evidence type="ECO:0000256" key="4">
    <source>
        <dbReference type="ARBA" id="ARBA00023014"/>
    </source>
</evidence>
<evidence type="ECO:0000256" key="2">
    <source>
        <dbReference type="ARBA" id="ARBA00022723"/>
    </source>
</evidence>
<feature type="domain" description="Rieske" evidence="5">
    <location>
        <begin position="53"/>
        <end position="104"/>
    </location>
</feature>
<keyword evidence="4" id="KW-0411">Iron-sulfur</keyword>
<dbReference type="AlphaFoldDB" id="A0A852VPT9"/>
<dbReference type="GO" id="GO:0004497">
    <property type="term" value="F:monooxygenase activity"/>
    <property type="evidence" value="ECO:0007669"/>
    <property type="project" value="UniProtKB-ARBA"/>
</dbReference>
<evidence type="ECO:0000259" key="5">
    <source>
        <dbReference type="PROSITE" id="PS51296"/>
    </source>
</evidence>
<reference evidence="6 7" key="1">
    <citation type="submission" date="2020-07" db="EMBL/GenBank/DDBJ databases">
        <title>Sequencing the genomes of 1000 actinobacteria strains.</title>
        <authorList>
            <person name="Klenk H.-P."/>
        </authorList>
    </citation>
    <scope>NUCLEOTIDE SEQUENCE [LARGE SCALE GENOMIC DNA]</scope>
    <source>
        <strain evidence="6 7">DSM 26154</strain>
    </source>
</reference>